<evidence type="ECO:0000313" key="3">
    <source>
        <dbReference type="EMBL" id="QJA90235.1"/>
    </source>
</evidence>
<evidence type="ECO:0008006" key="4">
    <source>
        <dbReference type="Google" id="ProtNLM"/>
    </source>
</evidence>
<dbReference type="Gene3D" id="1.10.530.10">
    <property type="match status" value="1"/>
</dbReference>
<feature type="compositionally biased region" description="Basic and acidic residues" evidence="1">
    <location>
        <begin position="67"/>
        <end position="76"/>
    </location>
</feature>
<name>A0A6M3JSB1_9ZZZZ</name>
<sequence length="208" mass="23591">MIFTTTYEKDNPELLAQLREANKYLPWINEAATKFGLQPCVIAGLGSRESHWGLALNPEGPEGTGDFAKRKPKPPERQGTLPDDGRGFGRGLLQIDFDWHVFARTGKWRDPRENILYGCRVLADCLKRILEKISEEPLRGRFDYDFPLFLGKREHQIIRANLAAYNTGSARPLRDIKEGIDVDTSTSGHNYSTDVLSRAGWFQLQGWA</sequence>
<dbReference type="InterPro" id="IPR023346">
    <property type="entry name" value="Lysozyme-like_dom_sf"/>
</dbReference>
<accession>A0A6M3JSB1</accession>
<evidence type="ECO:0000313" key="2">
    <source>
        <dbReference type="EMBL" id="QJA71805.1"/>
    </source>
</evidence>
<dbReference type="EMBL" id="MT141901">
    <property type="protein sequence ID" value="QJA71805.1"/>
    <property type="molecule type" value="Genomic_DNA"/>
</dbReference>
<organism evidence="2">
    <name type="scientific">viral metagenome</name>
    <dbReference type="NCBI Taxonomy" id="1070528"/>
    <lineage>
        <taxon>unclassified sequences</taxon>
        <taxon>metagenomes</taxon>
        <taxon>organismal metagenomes</taxon>
    </lineage>
</organism>
<dbReference type="SUPFAM" id="SSF53955">
    <property type="entry name" value="Lysozyme-like"/>
    <property type="match status" value="1"/>
</dbReference>
<gene>
    <name evidence="2" type="ORF">MM415A03030_0003</name>
    <name evidence="3" type="ORF">MM415B02414_0008</name>
</gene>
<evidence type="ECO:0000256" key="1">
    <source>
        <dbReference type="SAM" id="MobiDB-lite"/>
    </source>
</evidence>
<protein>
    <recommendedName>
        <fullName evidence="4">Transglycosylase</fullName>
    </recommendedName>
</protein>
<dbReference type="EMBL" id="MT142899">
    <property type="protein sequence ID" value="QJA90235.1"/>
    <property type="molecule type" value="Genomic_DNA"/>
</dbReference>
<reference evidence="2" key="1">
    <citation type="submission" date="2020-03" db="EMBL/GenBank/DDBJ databases">
        <title>The deep terrestrial virosphere.</title>
        <authorList>
            <person name="Holmfeldt K."/>
            <person name="Nilsson E."/>
            <person name="Simone D."/>
            <person name="Lopez-Fernandez M."/>
            <person name="Wu X."/>
            <person name="de Brujin I."/>
            <person name="Lundin D."/>
            <person name="Andersson A."/>
            <person name="Bertilsson S."/>
            <person name="Dopson M."/>
        </authorList>
    </citation>
    <scope>NUCLEOTIDE SEQUENCE</scope>
    <source>
        <strain evidence="2">MM415A03030</strain>
        <strain evidence="3">MM415B02414</strain>
    </source>
</reference>
<proteinExistence type="predicted"/>
<feature type="region of interest" description="Disordered" evidence="1">
    <location>
        <begin position="56"/>
        <end position="85"/>
    </location>
</feature>
<dbReference type="AlphaFoldDB" id="A0A6M3JSB1"/>